<sequence length="145" mass="15943">MKKILVLHGPNLNLLGSREPSIYGNISLDQINSNLIKEANKVGIQLNCYQSNAEAELISAIHQAKIDKIDYIILNPAAYTHTSIALRDALSAVAIPFIEVHLSNIFSREAFRHHSYFSDIATGIISGFGAQGYLLALQAIIKELK</sequence>
<dbReference type="PANTHER" id="PTHR21272">
    <property type="entry name" value="CATABOLIC 3-DEHYDROQUINASE"/>
    <property type="match status" value="1"/>
</dbReference>
<dbReference type="InterPro" id="IPR036441">
    <property type="entry name" value="DHquinase_II_sf"/>
</dbReference>
<comment type="catalytic activity">
    <reaction evidence="1 8">
        <text>3-dehydroquinate = 3-dehydroshikimate + H2O</text>
        <dbReference type="Rhea" id="RHEA:21096"/>
        <dbReference type="ChEBI" id="CHEBI:15377"/>
        <dbReference type="ChEBI" id="CHEBI:16630"/>
        <dbReference type="ChEBI" id="CHEBI:32364"/>
        <dbReference type="EC" id="4.2.1.10"/>
    </reaction>
</comment>
<evidence type="ECO:0000256" key="10">
    <source>
        <dbReference type="PIRSR" id="PIRSR001399-2"/>
    </source>
</evidence>
<comment type="caution">
    <text evidence="12">The sequence shown here is derived from an EMBL/GenBank/DDBJ whole genome shotgun (WGS) entry which is preliminary data.</text>
</comment>
<evidence type="ECO:0000313" key="12">
    <source>
        <dbReference type="EMBL" id="KGP62630.1"/>
    </source>
</evidence>
<dbReference type="GO" id="GO:0008652">
    <property type="term" value="P:amino acid biosynthetic process"/>
    <property type="evidence" value="ECO:0007669"/>
    <property type="project" value="UniProtKB-KW"/>
</dbReference>
<dbReference type="RefSeq" id="WP_035890764.1">
    <property type="nucleotide sequence ID" value="NZ_JNCF01000051.1"/>
</dbReference>
<dbReference type="NCBIfam" id="NF003807">
    <property type="entry name" value="PRK05395.1-4"/>
    <property type="match status" value="1"/>
</dbReference>
<dbReference type="GO" id="GO:0009423">
    <property type="term" value="P:chorismate biosynthetic process"/>
    <property type="evidence" value="ECO:0007669"/>
    <property type="project" value="UniProtKB-UniRule"/>
</dbReference>
<feature type="binding site" evidence="8 10">
    <location>
        <position position="112"/>
    </location>
    <ligand>
        <name>substrate</name>
    </ligand>
</feature>
<reference evidence="12 13" key="1">
    <citation type="submission" date="2014-05" db="EMBL/GenBank/DDBJ databases">
        <authorList>
            <person name="Rizzardi K."/>
            <person name="Winiecka-Krusnell J."/>
            <person name="Ramliden M."/>
            <person name="Alm E."/>
            <person name="Andersson S."/>
            <person name="Byfors S."/>
        </authorList>
    </citation>
    <scope>NUCLEOTIDE SEQUENCE [LARGE SCALE GENOMIC DNA]</scope>
    <source>
        <strain evidence="12 13">LEGN</strain>
    </source>
</reference>
<dbReference type="GO" id="GO:0019631">
    <property type="term" value="P:quinate catabolic process"/>
    <property type="evidence" value="ECO:0007669"/>
    <property type="project" value="TreeGrafter"/>
</dbReference>
<dbReference type="NCBIfam" id="TIGR01088">
    <property type="entry name" value="aroQ"/>
    <property type="match status" value="1"/>
</dbReference>
<feature type="active site" description="Proton donor" evidence="8 9">
    <location>
        <position position="101"/>
    </location>
</feature>
<organism evidence="12 13">
    <name type="scientific">Legionella norrlandica</name>
    <dbReference type="NCBI Taxonomy" id="1498499"/>
    <lineage>
        <taxon>Bacteria</taxon>
        <taxon>Pseudomonadati</taxon>
        <taxon>Pseudomonadota</taxon>
        <taxon>Gammaproteobacteria</taxon>
        <taxon>Legionellales</taxon>
        <taxon>Legionellaceae</taxon>
        <taxon>Legionella</taxon>
    </lineage>
</organism>
<dbReference type="STRING" id="1498499.EP47_00800"/>
<keyword evidence="13" id="KW-1185">Reference proteome</keyword>
<dbReference type="GO" id="GO:0009073">
    <property type="term" value="P:aromatic amino acid family biosynthetic process"/>
    <property type="evidence" value="ECO:0007669"/>
    <property type="project" value="UniProtKB-KW"/>
</dbReference>
<keyword evidence="8" id="KW-0057">Aromatic amino acid biosynthesis</keyword>
<dbReference type="NCBIfam" id="NF003806">
    <property type="entry name" value="PRK05395.1-3"/>
    <property type="match status" value="1"/>
</dbReference>
<dbReference type="Pfam" id="PF01220">
    <property type="entry name" value="DHquinase_II"/>
    <property type="match status" value="1"/>
</dbReference>
<evidence type="ECO:0000256" key="9">
    <source>
        <dbReference type="PIRSR" id="PIRSR001399-1"/>
    </source>
</evidence>
<evidence type="ECO:0000256" key="8">
    <source>
        <dbReference type="HAMAP-Rule" id="MF_00169"/>
    </source>
</evidence>
<dbReference type="GO" id="GO:0003855">
    <property type="term" value="F:3-dehydroquinate dehydratase activity"/>
    <property type="evidence" value="ECO:0007669"/>
    <property type="project" value="UniProtKB-UniRule"/>
</dbReference>
<comment type="pathway">
    <text evidence="3 8">Metabolic intermediate biosynthesis; chorismate biosynthesis; chorismate from D-erythrose 4-phosphate and phosphoenolpyruvate: step 3/7.</text>
</comment>
<dbReference type="NCBIfam" id="NF003805">
    <property type="entry name" value="PRK05395.1-2"/>
    <property type="match status" value="1"/>
</dbReference>
<evidence type="ECO:0000256" key="2">
    <source>
        <dbReference type="ARBA" id="ARBA00003924"/>
    </source>
</evidence>
<dbReference type="Gene3D" id="3.40.50.9100">
    <property type="entry name" value="Dehydroquinase, class II"/>
    <property type="match status" value="1"/>
</dbReference>
<dbReference type="PROSITE" id="PS01029">
    <property type="entry name" value="DEHYDROQUINASE_II"/>
    <property type="match status" value="1"/>
</dbReference>
<dbReference type="Proteomes" id="UP000054422">
    <property type="component" value="Unassembled WGS sequence"/>
</dbReference>
<evidence type="ECO:0000256" key="3">
    <source>
        <dbReference type="ARBA" id="ARBA00004902"/>
    </source>
</evidence>
<dbReference type="NCBIfam" id="NF003804">
    <property type="entry name" value="PRK05395.1-1"/>
    <property type="match status" value="1"/>
</dbReference>
<feature type="active site" description="Proton acceptor" evidence="8 9">
    <location>
        <position position="23"/>
    </location>
</feature>
<name>A0A0A2SNB3_9GAMM</name>
<feature type="binding site" evidence="8 10">
    <location>
        <position position="75"/>
    </location>
    <ligand>
        <name>substrate</name>
    </ligand>
</feature>
<dbReference type="HAMAP" id="MF_00169">
    <property type="entry name" value="AroQ"/>
    <property type="match status" value="1"/>
</dbReference>
<dbReference type="EC" id="4.2.1.10" evidence="6 8"/>
<evidence type="ECO:0000256" key="4">
    <source>
        <dbReference type="ARBA" id="ARBA00011037"/>
    </source>
</evidence>
<evidence type="ECO:0000256" key="11">
    <source>
        <dbReference type="PIRSR" id="PIRSR001399-3"/>
    </source>
</evidence>
<dbReference type="PANTHER" id="PTHR21272:SF3">
    <property type="entry name" value="CATABOLIC 3-DEHYDROQUINASE"/>
    <property type="match status" value="1"/>
</dbReference>
<dbReference type="CDD" id="cd00466">
    <property type="entry name" value="DHQase_II"/>
    <property type="match status" value="1"/>
</dbReference>
<comment type="subunit">
    <text evidence="5 8">Homododecamer.</text>
</comment>
<dbReference type="SUPFAM" id="SSF52304">
    <property type="entry name" value="Type II 3-dehydroquinate dehydratase"/>
    <property type="match status" value="1"/>
</dbReference>
<dbReference type="PIRSF" id="PIRSF001399">
    <property type="entry name" value="DHquinase_II"/>
    <property type="match status" value="1"/>
</dbReference>
<feature type="binding site" evidence="8 10">
    <location>
        <position position="81"/>
    </location>
    <ligand>
        <name>substrate</name>
    </ligand>
</feature>
<gene>
    <name evidence="8" type="primary">aroQ</name>
    <name evidence="12" type="ORF">EP47_00800</name>
</gene>
<evidence type="ECO:0000256" key="6">
    <source>
        <dbReference type="ARBA" id="ARBA00012060"/>
    </source>
</evidence>
<evidence type="ECO:0000256" key="7">
    <source>
        <dbReference type="ARBA" id="ARBA00023239"/>
    </source>
</evidence>
<dbReference type="InterPro" id="IPR001874">
    <property type="entry name" value="DHquinase_II"/>
</dbReference>
<keyword evidence="8" id="KW-0028">Amino-acid biosynthesis</keyword>
<keyword evidence="7 8" id="KW-0456">Lyase</keyword>
<dbReference type="EMBL" id="JNCF01000051">
    <property type="protein sequence ID" value="KGP62630.1"/>
    <property type="molecule type" value="Genomic_DNA"/>
</dbReference>
<accession>A0A0A2SNB3</accession>
<dbReference type="OrthoDB" id="9790793at2"/>
<protein>
    <recommendedName>
        <fullName evidence="6 8">3-dehydroquinate dehydratase</fullName>
        <shortName evidence="8">3-dehydroquinase</shortName>
        <ecNumber evidence="6 8">4.2.1.10</ecNumber>
    </recommendedName>
    <alternativeName>
        <fullName evidence="8">Type II DHQase</fullName>
    </alternativeName>
</protein>
<feature type="binding site" evidence="8 10">
    <location>
        <begin position="102"/>
        <end position="103"/>
    </location>
    <ligand>
        <name>substrate</name>
    </ligand>
</feature>
<dbReference type="InterPro" id="IPR018509">
    <property type="entry name" value="DHquinase_II_CS"/>
</dbReference>
<evidence type="ECO:0000256" key="5">
    <source>
        <dbReference type="ARBA" id="ARBA00011193"/>
    </source>
</evidence>
<feature type="site" description="Transition state stabilizer" evidence="8 11">
    <location>
        <position position="18"/>
    </location>
</feature>
<feature type="binding site" evidence="8 10">
    <location>
        <position position="88"/>
    </location>
    <ligand>
        <name>substrate</name>
    </ligand>
</feature>
<proteinExistence type="inferred from homology"/>
<comment type="similarity">
    <text evidence="4 8">Belongs to the type-II 3-dehydroquinase family.</text>
</comment>
<evidence type="ECO:0000256" key="1">
    <source>
        <dbReference type="ARBA" id="ARBA00001864"/>
    </source>
</evidence>
<dbReference type="AlphaFoldDB" id="A0A0A2SNB3"/>
<dbReference type="UniPathway" id="UPA00053">
    <property type="reaction ID" value="UER00086"/>
</dbReference>
<evidence type="ECO:0000313" key="13">
    <source>
        <dbReference type="Proteomes" id="UP000054422"/>
    </source>
</evidence>
<comment type="function">
    <text evidence="2 8">Catalyzes a trans-dehydration via an enolate intermediate.</text>
</comment>